<comment type="caution">
    <text evidence="2">The sequence shown here is derived from an EMBL/GenBank/DDBJ whole genome shotgun (WGS) entry which is preliminary data.</text>
</comment>
<dbReference type="PANTHER" id="PTHR33240:SF15">
    <property type="entry name" value="GAG-PRO-LIKE PROTEIN"/>
    <property type="match status" value="1"/>
</dbReference>
<name>A0AAW2U297_9LAMI</name>
<dbReference type="PANTHER" id="PTHR33240">
    <property type="entry name" value="OS08G0508500 PROTEIN"/>
    <property type="match status" value="1"/>
</dbReference>
<reference evidence="2" key="2">
    <citation type="journal article" date="2024" name="Plant">
        <title>Genomic evolution and insights into agronomic trait innovations of Sesamum species.</title>
        <authorList>
            <person name="Miao H."/>
            <person name="Wang L."/>
            <person name="Qu L."/>
            <person name="Liu H."/>
            <person name="Sun Y."/>
            <person name="Le M."/>
            <person name="Wang Q."/>
            <person name="Wei S."/>
            <person name="Zheng Y."/>
            <person name="Lin W."/>
            <person name="Duan Y."/>
            <person name="Cao H."/>
            <person name="Xiong S."/>
            <person name="Wang X."/>
            <person name="Wei L."/>
            <person name="Li C."/>
            <person name="Ma Q."/>
            <person name="Ju M."/>
            <person name="Zhao R."/>
            <person name="Li G."/>
            <person name="Mu C."/>
            <person name="Tian Q."/>
            <person name="Mei H."/>
            <person name="Zhang T."/>
            <person name="Gao T."/>
            <person name="Zhang H."/>
        </authorList>
    </citation>
    <scope>NUCLEOTIDE SEQUENCE</scope>
    <source>
        <strain evidence="2">KEN1</strain>
    </source>
</reference>
<gene>
    <name evidence="2" type="ORF">Slati_3671900</name>
</gene>
<proteinExistence type="predicted"/>
<evidence type="ECO:0000313" key="2">
    <source>
        <dbReference type="EMBL" id="KAL0410822.1"/>
    </source>
</evidence>
<organism evidence="2">
    <name type="scientific">Sesamum latifolium</name>
    <dbReference type="NCBI Taxonomy" id="2727402"/>
    <lineage>
        <taxon>Eukaryota</taxon>
        <taxon>Viridiplantae</taxon>
        <taxon>Streptophyta</taxon>
        <taxon>Embryophyta</taxon>
        <taxon>Tracheophyta</taxon>
        <taxon>Spermatophyta</taxon>
        <taxon>Magnoliopsida</taxon>
        <taxon>eudicotyledons</taxon>
        <taxon>Gunneridae</taxon>
        <taxon>Pentapetalae</taxon>
        <taxon>asterids</taxon>
        <taxon>lamiids</taxon>
        <taxon>Lamiales</taxon>
        <taxon>Pedaliaceae</taxon>
        <taxon>Sesamum</taxon>
    </lineage>
</organism>
<feature type="compositionally biased region" description="Basic and acidic residues" evidence="1">
    <location>
        <begin position="156"/>
        <end position="170"/>
    </location>
</feature>
<evidence type="ECO:0008006" key="3">
    <source>
        <dbReference type="Google" id="ProtNLM"/>
    </source>
</evidence>
<dbReference type="EMBL" id="JACGWN010000013">
    <property type="protein sequence ID" value="KAL0410822.1"/>
    <property type="molecule type" value="Genomic_DNA"/>
</dbReference>
<sequence length="208" mass="23379">MIARGPVGGDSYHARKAEARKAHDVTIKEVLDLEVMEDGPIIQFGRAECSGPKNSHNDALVITAMLTNYEVRRIFIDSGSSVDILSGEAYDQMQLRDIPLEKAYLNIFQAIISMYHMKIKFPTPGGVGEVQGDSLQSQKCYIEAVRKGHKMTPDEVLKETPFEKRGKDEKSEEEPEAGRGMPPKVQLNEELSNFYLEIREKSHELALK</sequence>
<dbReference type="AlphaFoldDB" id="A0AAW2U297"/>
<reference evidence="2" key="1">
    <citation type="submission" date="2020-06" db="EMBL/GenBank/DDBJ databases">
        <authorList>
            <person name="Li T."/>
            <person name="Hu X."/>
            <person name="Zhang T."/>
            <person name="Song X."/>
            <person name="Zhang H."/>
            <person name="Dai N."/>
            <person name="Sheng W."/>
            <person name="Hou X."/>
            <person name="Wei L."/>
        </authorList>
    </citation>
    <scope>NUCLEOTIDE SEQUENCE</scope>
    <source>
        <strain evidence="2">KEN1</strain>
        <tissue evidence="2">Leaf</tissue>
    </source>
</reference>
<protein>
    <recommendedName>
        <fullName evidence="3">Gag-pol polyprotein</fullName>
    </recommendedName>
</protein>
<evidence type="ECO:0000256" key="1">
    <source>
        <dbReference type="SAM" id="MobiDB-lite"/>
    </source>
</evidence>
<accession>A0AAW2U297</accession>
<feature type="region of interest" description="Disordered" evidence="1">
    <location>
        <begin position="156"/>
        <end position="184"/>
    </location>
</feature>